<dbReference type="PANTHER" id="PTHR21366:SF19">
    <property type="entry name" value="METAPYROCATECHASE"/>
    <property type="match status" value="1"/>
</dbReference>
<dbReference type="GO" id="GO:0051213">
    <property type="term" value="F:dioxygenase activity"/>
    <property type="evidence" value="ECO:0007669"/>
    <property type="project" value="UniProtKB-KW"/>
</dbReference>
<name>A0A1H6ATV3_9RHOB</name>
<keyword evidence="2" id="KW-0223">Dioxygenase</keyword>
<feature type="domain" description="VOC" evidence="1">
    <location>
        <begin position="154"/>
        <end position="275"/>
    </location>
</feature>
<dbReference type="InterPro" id="IPR050383">
    <property type="entry name" value="GlyoxalaseI/FosfomycinResist"/>
</dbReference>
<dbReference type="InterPro" id="IPR029068">
    <property type="entry name" value="Glyas_Bleomycin-R_OHBP_Dase"/>
</dbReference>
<dbReference type="EMBL" id="FNUZ01000005">
    <property type="protein sequence ID" value="SEG51674.1"/>
    <property type="molecule type" value="Genomic_DNA"/>
</dbReference>
<evidence type="ECO:0000313" key="3">
    <source>
        <dbReference type="Proteomes" id="UP000236752"/>
    </source>
</evidence>
<dbReference type="Proteomes" id="UP000236752">
    <property type="component" value="Unassembled WGS sequence"/>
</dbReference>
<gene>
    <name evidence="2" type="ORF">SAMN04488045_3147</name>
</gene>
<feature type="domain" description="VOC" evidence="1">
    <location>
        <begin position="12"/>
        <end position="124"/>
    </location>
</feature>
<proteinExistence type="predicted"/>
<organism evidence="2 3">
    <name type="scientific">Thalassococcus halodurans</name>
    <dbReference type="NCBI Taxonomy" id="373675"/>
    <lineage>
        <taxon>Bacteria</taxon>
        <taxon>Pseudomonadati</taxon>
        <taxon>Pseudomonadota</taxon>
        <taxon>Alphaproteobacteria</taxon>
        <taxon>Rhodobacterales</taxon>
        <taxon>Roseobacteraceae</taxon>
        <taxon>Thalassococcus</taxon>
    </lineage>
</organism>
<dbReference type="AlphaFoldDB" id="A0A1H6ATV3"/>
<accession>A0A1H6ATV3</accession>
<evidence type="ECO:0000259" key="1">
    <source>
        <dbReference type="PROSITE" id="PS51819"/>
    </source>
</evidence>
<dbReference type="InterPro" id="IPR037523">
    <property type="entry name" value="VOC_core"/>
</dbReference>
<dbReference type="PANTHER" id="PTHR21366">
    <property type="entry name" value="GLYOXALASE FAMILY PROTEIN"/>
    <property type="match status" value="1"/>
</dbReference>
<reference evidence="2 3" key="1">
    <citation type="submission" date="2016-10" db="EMBL/GenBank/DDBJ databases">
        <authorList>
            <person name="de Groot N.N."/>
        </authorList>
    </citation>
    <scope>NUCLEOTIDE SEQUENCE [LARGE SCALE GENOMIC DNA]</scope>
    <source>
        <strain evidence="2 3">DSM 26915</strain>
    </source>
</reference>
<dbReference type="InterPro" id="IPR004360">
    <property type="entry name" value="Glyas_Fos-R_dOase_dom"/>
</dbReference>
<protein>
    <submittedName>
        <fullName evidence="2">Catechol 2,3-dioxygenase</fullName>
    </submittedName>
</protein>
<dbReference type="OrthoDB" id="9803142at2"/>
<dbReference type="Pfam" id="PF00903">
    <property type="entry name" value="Glyoxalase"/>
    <property type="match status" value="2"/>
</dbReference>
<keyword evidence="2" id="KW-0560">Oxidoreductase</keyword>
<dbReference type="RefSeq" id="WP_103911438.1">
    <property type="nucleotide sequence ID" value="NZ_FNUZ01000005.1"/>
</dbReference>
<evidence type="ECO:0000313" key="2">
    <source>
        <dbReference type="EMBL" id="SEG51674.1"/>
    </source>
</evidence>
<sequence>MSFQEQIHDVAQLAMVELFTPKFEESFWFFHDVLGMTPTEDDGKSCYLRGYEDRYHHSLKLTRSDAAGVGTVSWRAASPQALERRVAAIEATGRPGKWVEGHKGYGRAYEFTTPDGHVQHIFWDVEYFKPSEEQKSKLLSRIQKRPLRGVPVRRIDHLNLLCSDVTKNAQFLQDSLGFLKRENVIFGGEQELACWLSCSPMVHEVAFTVDQAGPGNRLHHLAFWYGNQGQMLDLADVLADYGVTIEAGPAKHGISQAYFMYVYEPGGNRIELFGDAGYLIFDPEWKTLTWTEENFFDAGGVWYGGELPQDFFVYGTPIVEAAMEAQADEKEAVQEPAE</sequence>
<dbReference type="PROSITE" id="PS51819">
    <property type="entry name" value="VOC"/>
    <property type="match status" value="2"/>
</dbReference>
<dbReference type="SUPFAM" id="SSF54593">
    <property type="entry name" value="Glyoxalase/Bleomycin resistance protein/Dihydroxybiphenyl dioxygenase"/>
    <property type="match status" value="1"/>
</dbReference>
<keyword evidence="3" id="KW-1185">Reference proteome</keyword>
<dbReference type="Gene3D" id="3.10.180.10">
    <property type="entry name" value="2,3-Dihydroxybiphenyl 1,2-Dioxygenase, domain 1"/>
    <property type="match status" value="2"/>
</dbReference>
<dbReference type="CDD" id="cd09013">
    <property type="entry name" value="BphC-JF8_N_like"/>
    <property type="match status" value="1"/>
</dbReference>